<feature type="domain" description="Peptidase C1A papain C-terminal" evidence="4">
    <location>
        <begin position="131"/>
        <end position="351"/>
    </location>
</feature>
<evidence type="ECO:0000313" key="7">
    <source>
        <dbReference type="Proteomes" id="UP000054937"/>
    </source>
</evidence>
<dbReference type="GO" id="GO:0006508">
    <property type="term" value="P:proteolysis"/>
    <property type="evidence" value="ECO:0007669"/>
    <property type="project" value="InterPro"/>
</dbReference>
<keyword evidence="7" id="KW-1185">Reference proteome</keyword>
<dbReference type="InterPro" id="IPR013201">
    <property type="entry name" value="Prot_inhib_I29"/>
</dbReference>
<dbReference type="OMA" id="CCACFFA"/>
<dbReference type="OrthoDB" id="190265at2759"/>
<dbReference type="Proteomes" id="UP000054937">
    <property type="component" value="Unassembled WGS sequence"/>
</dbReference>
<dbReference type="InParanoid" id="A0A0V0R9F8"/>
<dbReference type="Pfam" id="PF08246">
    <property type="entry name" value="Inhibitor_I29"/>
    <property type="match status" value="1"/>
</dbReference>
<evidence type="ECO:0008006" key="8">
    <source>
        <dbReference type="Google" id="ProtNLM"/>
    </source>
</evidence>
<dbReference type="EMBL" id="LDAU01000014">
    <property type="protein sequence ID" value="KRX10885.1"/>
    <property type="molecule type" value="Genomic_DNA"/>
</dbReference>
<dbReference type="GO" id="GO:0008234">
    <property type="term" value="F:cysteine-type peptidase activity"/>
    <property type="evidence" value="ECO:0007669"/>
    <property type="project" value="InterPro"/>
</dbReference>
<evidence type="ECO:0000259" key="5">
    <source>
        <dbReference type="SMART" id="SM00848"/>
    </source>
</evidence>
<evidence type="ECO:0000256" key="2">
    <source>
        <dbReference type="ARBA" id="ARBA00023145"/>
    </source>
</evidence>
<dbReference type="CDD" id="cd02248">
    <property type="entry name" value="Peptidase_C1A"/>
    <property type="match status" value="1"/>
</dbReference>
<dbReference type="InterPro" id="IPR013128">
    <property type="entry name" value="Peptidase_C1A"/>
</dbReference>
<dbReference type="SUPFAM" id="SSF54001">
    <property type="entry name" value="Cysteine proteinases"/>
    <property type="match status" value="1"/>
</dbReference>
<reference evidence="6 7" key="1">
    <citation type="journal article" date="2015" name="Sci. Rep.">
        <title>Genome of the facultative scuticociliatosis pathogen Pseudocohnilembus persalinus provides insight into its virulence through horizontal gene transfer.</title>
        <authorList>
            <person name="Xiong J."/>
            <person name="Wang G."/>
            <person name="Cheng J."/>
            <person name="Tian M."/>
            <person name="Pan X."/>
            <person name="Warren A."/>
            <person name="Jiang C."/>
            <person name="Yuan D."/>
            <person name="Miao W."/>
        </authorList>
    </citation>
    <scope>NUCLEOTIDE SEQUENCE [LARGE SCALE GENOMIC DNA]</scope>
    <source>
        <strain evidence="6">36N120E</strain>
    </source>
</reference>
<dbReference type="InterPro" id="IPR038765">
    <property type="entry name" value="Papain-like_cys_pep_sf"/>
</dbReference>
<evidence type="ECO:0000313" key="6">
    <source>
        <dbReference type="EMBL" id="KRX10885.1"/>
    </source>
</evidence>
<comment type="similarity">
    <text evidence="1">Belongs to the peptidase C1 family.</text>
</comment>
<evidence type="ECO:0000256" key="1">
    <source>
        <dbReference type="ARBA" id="ARBA00008455"/>
    </source>
</evidence>
<feature type="domain" description="Cathepsin propeptide inhibitor" evidence="5">
    <location>
        <begin position="42"/>
        <end position="97"/>
    </location>
</feature>
<dbReference type="SMART" id="SM00645">
    <property type="entry name" value="Pept_C1"/>
    <property type="match status" value="1"/>
</dbReference>
<evidence type="ECO:0000259" key="4">
    <source>
        <dbReference type="SMART" id="SM00645"/>
    </source>
</evidence>
<feature type="signal peptide" evidence="3">
    <location>
        <begin position="1"/>
        <end position="21"/>
    </location>
</feature>
<dbReference type="PANTHER" id="PTHR12411">
    <property type="entry name" value="CYSTEINE PROTEASE FAMILY C1-RELATED"/>
    <property type="match status" value="1"/>
</dbReference>
<organism evidence="6 7">
    <name type="scientific">Pseudocohnilembus persalinus</name>
    <name type="common">Ciliate</name>
    <dbReference type="NCBI Taxonomy" id="266149"/>
    <lineage>
        <taxon>Eukaryota</taxon>
        <taxon>Sar</taxon>
        <taxon>Alveolata</taxon>
        <taxon>Ciliophora</taxon>
        <taxon>Intramacronucleata</taxon>
        <taxon>Oligohymenophorea</taxon>
        <taxon>Scuticociliatia</taxon>
        <taxon>Philasterida</taxon>
        <taxon>Pseudocohnilembidae</taxon>
        <taxon>Pseudocohnilembus</taxon>
    </lineage>
</organism>
<sequence>MQVQSILLALLLTGSVFLVSQFENNQNENGQGNIRQDIYKIYQNWKQENGMIYQNSQEDYRFQVFKKNYEWIQQYNKEVGYEAVGLNHMAGLTKDEYIQTYLQKVEESQQQNTIMNAFEEEDSLTGFQADLPTSVDWVQEGAVTTVQDAGSCSASYAIAPVSAIASCYKLAGNKLIPLSAQQIISCDKNSAGCRGGSPIYSYLYAMQYGVMSNETYPYTSKNGNSGSCKYDDSEILYKPLNMYQIKSGSPDIMKKIVAQQPITAKVDATDDSFRFYRGGETPYHSNFCLTKGQDNISYSVLITGYNEEVEKPYWILQASFGTKWGNDGYMYLQNKSGYGYCGVNKYPSFPGMTK</sequence>
<feature type="chain" id="PRO_5018671913" description="Peptidase C1A papain C-terminal domain-containing protein" evidence="3">
    <location>
        <begin position="22"/>
        <end position="354"/>
    </location>
</feature>
<protein>
    <recommendedName>
        <fullName evidence="8">Peptidase C1A papain C-terminal domain-containing protein</fullName>
    </recommendedName>
</protein>
<dbReference type="SMART" id="SM00848">
    <property type="entry name" value="Inhibitor_I29"/>
    <property type="match status" value="1"/>
</dbReference>
<keyword evidence="2" id="KW-0865">Zymogen</keyword>
<gene>
    <name evidence="6" type="ORF">PPERSA_12167</name>
</gene>
<name>A0A0V0R9F8_PSEPJ</name>
<dbReference type="Gene3D" id="3.90.70.10">
    <property type="entry name" value="Cysteine proteinases"/>
    <property type="match status" value="1"/>
</dbReference>
<dbReference type="InterPro" id="IPR039417">
    <property type="entry name" value="Peptidase_C1A_papain-like"/>
</dbReference>
<dbReference type="Pfam" id="PF00112">
    <property type="entry name" value="Peptidase_C1"/>
    <property type="match status" value="1"/>
</dbReference>
<evidence type="ECO:0000256" key="3">
    <source>
        <dbReference type="SAM" id="SignalP"/>
    </source>
</evidence>
<accession>A0A0V0R9F8</accession>
<proteinExistence type="inferred from homology"/>
<keyword evidence="3" id="KW-0732">Signal</keyword>
<dbReference type="InterPro" id="IPR000668">
    <property type="entry name" value="Peptidase_C1A_C"/>
</dbReference>
<comment type="caution">
    <text evidence="6">The sequence shown here is derived from an EMBL/GenBank/DDBJ whole genome shotgun (WGS) entry which is preliminary data.</text>
</comment>
<dbReference type="AlphaFoldDB" id="A0A0V0R9F8"/>